<evidence type="ECO:0000256" key="2">
    <source>
        <dbReference type="SAM" id="MobiDB-lite"/>
    </source>
</evidence>
<proteinExistence type="predicted"/>
<gene>
    <name evidence="5" type="ORF">ESP62_010940</name>
</gene>
<dbReference type="Gene3D" id="3.90.1750.20">
    <property type="entry name" value="Putative Large Serine Recombinase, Chain B, Domain 2"/>
    <property type="match status" value="1"/>
</dbReference>
<dbReference type="InterPro" id="IPR050639">
    <property type="entry name" value="SSR_resolvase"/>
</dbReference>
<dbReference type="OrthoDB" id="4500247at2"/>
<comment type="caution">
    <text evidence="5">The sequence shown here is derived from an EMBL/GenBank/DDBJ whole genome shotgun (WGS) entry which is preliminary data.</text>
</comment>
<protein>
    <submittedName>
        <fullName evidence="5">Recombinase family protein</fullName>
    </submittedName>
</protein>
<dbReference type="SMART" id="SM00857">
    <property type="entry name" value="Resolvase"/>
    <property type="match status" value="1"/>
</dbReference>
<dbReference type="PROSITE" id="PS51737">
    <property type="entry name" value="RECOMBINASE_DNA_BIND"/>
    <property type="match status" value="1"/>
</dbReference>
<evidence type="ECO:0000259" key="3">
    <source>
        <dbReference type="PROSITE" id="PS51736"/>
    </source>
</evidence>
<sequence length="523" mass="58187">MKSNIRNRRAAIYCRISKHNDRVPKVEEQEALCRKTAKAAGYDVVVVYVDDGISASKGLNRPGWNQMLADAQAGKFDVLMAQSDDRFTRQTMEKEMLALTCVSAAVDWHTVNEGLINPSTAEGGLRSGLSTLLANYETRRKSERQRQANDAVRAKGRPLAGGDRPFGYEADKVNRRPAEANLVRQAYIDYLSGEKTLSRIRTDWNNDGVLTTRGKPWDIAKVEKVLRRPRNIRRVVSRGELLKRDDGRFVIGQWKSLIDIKTYNAVQAKLDSPSRRLTRQHVPKWLMSGLATCGACGGPMRGFQRTKESAYRCAVHDGQGIKEEGVRHVSIVTHDLDAPVVESVVSAVMLSPEGAVPDPDIKVLRNAYQRLSKISEQRARLLDLMEDDEDVADIRTKRRDLKAEADDLQQTILDVQARNARAALITDAQHALWSRQRRTADFMAGASIFEEAAEVKAGLRARFAALSLDQRRSLVAALLTVTVENGRGRGRVKIVHKVAHDLSAENHDGLNERSALQPAASAS</sequence>
<dbReference type="Pfam" id="PF13408">
    <property type="entry name" value="Zn_ribbon_recom"/>
    <property type="match status" value="1"/>
</dbReference>
<dbReference type="GO" id="GO:0000150">
    <property type="term" value="F:DNA strand exchange activity"/>
    <property type="evidence" value="ECO:0007669"/>
    <property type="project" value="InterPro"/>
</dbReference>
<dbReference type="InterPro" id="IPR011109">
    <property type="entry name" value="DNA_bind_recombinase_dom"/>
</dbReference>
<dbReference type="InterPro" id="IPR038109">
    <property type="entry name" value="DNA_bind_recomb_sf"/>
</dbReference>
<dbReference type="Pfam" id="PF00239">
    <property type="entry name" value="Resolvase"/>
    <property type="match status" value="1"/>
</dbReference>
<dbReference type="InterPro" id="IPR025827">
    <property type="entry name" value="Zn_ribbon_recom_dom"/>
</dbReference>
<dbReference type="RefSeq" id="WP_129183555.1">
    <property type="nucleotide sequence ID" value="NZ_JAGIOG010000001.1"/>
</dbReference>
<dbReference type="PANTHER" id="PTHR30461:SF23">
    <property type="entry name" value="DNA RECOMBINASE-RELATED"/>
    <property type="match status" value="1"/>
</dbReference>
<feature type="coiled-coil region" evidence="1">
    <location>
        <begin position="391"/>
        <end position="418"/>
    </location>
</feature>
<dbReference type="InterPro" id="IPR036162">
    <property type="entry name" value="Resolvase-like_N_sf"/>
</dbReference>
<name>A0A641AJF4_9ACTN</name>
<accession>A0A641AJF4</accession>
<dbReference type="PANTHER" id="PTHR30461">
    <property type="entry name" value="DNA-INVERTASE FROM LAMBDOID PROPHAGE"/>
    <property type="match status" value="1"/>
</dbReference>
<reference evidence="5" key="1">
    <citation type="submission" date="2019-09" db="EMBL/GenBank/DDBJ databases">
        <authorList>
            <person name="Li J."/>
        </authorList>
    </citation>
    <scope>NUCLEOTIDE SEQUENCE [LARGE SCALE GENOMIC DNA]</scope>
    <source>
        <strain evidence="5">NRBC 14897</strain>
    </source>
</reference>
<dbReference type="PROSITE" id="PS51736">
    <property type="entry name" value="RECOMBINASES_3"/>
    <property type="match status" value="1"/>
</dbReference>
<dbReference type="InterPro" id="IPR006119">
    <property type="entry name" value="Resolv_N"/>
</dbReference>
<keyword evidence="6" id="KW-1185">Reference proteome</keyword>
<dbReference type="Pfam" id="PF07508">
    <property type="entry name" value="Recombinase"/>
    <property type="match status" value="1"/>
</dbReference>
<dbReference type="Gene3D" id="3.40.50.1390">
    <property type="entry name" value="Resolvase, N-terminal catalytic domain"/>
    <property type="match status" value="1"/>
</dbReference>
<dbReference type="AlphaFoldDB" id="A0A641AJF4"/>
<evidence type="ECO:0000256" key="1">
    <source>
        <dbReference type="SAM" id="Coils"/>
    </source>
</evidence>
<dbReference type="Proteomes" id="UP001515100">
    <property type="component" value="Unassembled WGS sequence"/>
</dbReference>
<evidence type="ECO:0000259" key="4">
    <source>
        <dbReference type="PROSITE" id="PS51737"/>
    </source>
</evidence>
<keyword evidence="1" id="KW-0175">Coiled coil</keyword>
<dbReference type="CDD" id="cd00338">
    <property type="entry name" value="Ser_Recombinase"/>
    <property type="match status" value="1"/>
</dbReference>
<evidence type="ECO:0000313" key="5">
    <source>
        <dbReference type="EMBL" id="KAA1375971.1"/>
    </source>
</evidence>
<feature type="region of interest" description="Disordered" evidence="2">
    <location>
        <begin position="142"/>
        <end position="168"/>
    </location>
</feature>
<dbReference type="SUPFAM" id="SSF53041">
    <property type="entry name" value="Resolvase-like"/>
    <property type="match status" value="1"/>
</dbReference>
<feature type="domain" description="Recombinase" evidence="4">
    <location>
        <begin position="165"/>
        <end position="276"/>
    </location>
</feature>
<feature type="domain" description="Resolvase/invertase-type recombinase catalytic" evidence="3">
    <location>
        <begin position="9"/>
        <end position="156"/>
    </location>
</feature>
<dbReference type="GO" id="GO:0003677">
    <property type="term" value="F:DNA binding"/>
    <property type="evidence" value="ECO:0007669"/>
    <property type="project" value="InterPro"/>
</dbReference>
<organism evidence="5 6">
    <name type="scientific">Aeromicrobium fastidiosum</name>
    <dbReference type="NCBI Taxonomy" id="52699"/>
    <lineage>
        <taxon>Bacteria</taxon>
        <taxon>Bacillati</taxon>
        <taxon>Actinomycetota</taxon>
        <taxon>Actinomycetes</taxon>
        <taxon>Propionibacteriales</taxon>
        <taxon>Nocardioidaceae</taxon>
        <taxon>Aeromicrobium</taxon>
    </lineage>
</organism>
<dbReference type="EMBL" id="SDPP02000003">
    <property type="protein sequence ID" value="KAA1375971.1"/>
    <property type="molecule type" value="Genomic_DNA"/>
</dbReference>
<evidence type="ECO:0000313" key="6">
    <source>
        <dbReference type="Proteomes" id="UP001515100"/>
    </source>
</evidence>